<evidence type="ECO:0000313" key="2">
    <source>
        <dbReference type="EMBL" id="PZP33474.1"/>
    </source>
</evidence>
<dbReference type="EMBL" id="QFOD01000006">
    <property type="protein sequence ID" value="PZP33474.1"/>
    <property type="molecule type" value="Genomic_DNA"/>
</dbReference>
<organism evidence="2 3">
    <name type="scientific">Roseateles depolymerans</name>
    <dbReference type="NCBI Taxonomy" id="76731"/>
    <lineage>
        <taxon>Bacteria</taxon>
        <taxon>Pseudomonadati</taxon>
        <taxon>Pseudomonadota</taxon>
        <taxon>Betaproteobacteria</taxon>
        <taxon>Burkholderiales</taxon>
        <taxon>Sphaerotilaceae</taxon>
        <taxon>Roseateles</taxon>
    </lineage>
</organism>
<feature type="chain" id="PRO_5016073627" evidence="1">
    <location>
        <begin position="31"/>
        <end position="165"/>
    </location>
</feature>
<sequence>MQRAPFPLAPALMALMALALSLAPATPARAGIYSDDLSRCLVASTSSAEKTALVRWIFSNAALHPEVANITAISAEQRTQIDKTAALLLQKLLTQTCREPYGKAARYEGAIAMQTSFGVLGQVAMQELMSDPAVSQGFGAIGKYVDEAAIKAAADPSAPAPAPAK</sequence>
<accession>A0A2W5DUL3</accession>
<protein>
    <submittedName>
        <fullName evidence="2">Uncharacterized protein</fullName>
    </submittedName>
</protein>
<evidence type="ECO:0000256" key="1">
    <source>
        <dbReference type="SAM" id="SignalP"/>
    </source>
</evidence>
<reference evidence="2 3" key="1">
    <citation type="submission" date="2017-08" db="EMBL/GenBank/DDBJ databases">
        <title>Infants hospitalized years apart are colonized by the same room-sourced microbial strains.</title>
        <authorList>
            <person name="Brooks B."/>
            <person name="Olm M.R."/>
            <person name="Firek B.A."/>
            <person name="Baker R."/>
            <person name="Thomas B.C."/>
            <person name="Morowitz M.J."/>
            <person name="Banfield J.F."/>
        </authorList>
    </citation>
    <scope>NUCLEOTIDE SEQUENCE [LARGE SCALE GENOMIC DNA]</scope>
    <source>
        <strain evidence="2">S2_012_000_R2_81</strain>
    </source>
</reference>
<comment type="caution">
    <text evidence="2">The sequence shown here is derived from an EMBL/GenBank/DDBJ whole genome shotgun (WGS) entry which is preliminary data.</text>
</comment>
<feature type="signal peptide" evidence="1">
    <location>
        <begin position="1"/>
        <end position="30"/>
    </location>
</feature>
<dbReference type="AlphaFoldDB" id="A0A2W5DUL3"/>
<name>A0A2W5DUL3_9BURK</name>
<keyword evidence="1" id="KW-0732">Signal</keyword>
<evidence type="ECO:0000313" key="3">
    <source>
        <dbReference type="Proteomes" id="UP000249633"/>
    </source>
</evidence>
<proteinExistence type="predicted"/>
<dbReference type="Proteomes" id="UP000249633">
    <property type="component" value="Unassembled WGS sequence"/>
</dbReference>
<gene>
    <name evidence="2" type="ORF">DI603_08910</name>
</gene>